<dbReference type="SUPFAM" id="SSF57625">
    <property type="entry name" value="Invertebrate chitin-binding proteins"/>
    <property type="match status" value="1"/>
</dbReference>
<evidence type="ECO:0000313" key="4">
    <source>
        <dbReference type="Proteomes" id="UP000660381"/>
    </source>
</evidence>
<name>A0ABR8J0D1_9NOST</name>
<dbReference type="EMBL" id="JACJTQ010000003">
    <property type="protein sequence ID" value="MBD2690957.1"/>
    <property type="molecule type" value="Genomic_DNA"/>
</dbReference>
<dbReference type="Proteomes" id="UP000660381">
    <property type="component" value="Unassembled WGS sequence"/>
</dbReference>
<keyword evidence="4" id="KW-1185">Reference proteome</keyword>
<gene>
    <name evidence="3" type="ORF">H6G68_04145</name>
</gene>
<dbReference type="InterPro" id="IPR002557">
    <property type="entry name" value="Chitin-bd_dom"/>
</dbReference>
<proteinExistence type="predicted"/>
<dbReference type="Pfam" id="PF01607">
    <property type="entry name" value="CBM_14"/>
    <property type="match status" value="1"/>
</dbReference>
<feature type="signal peptide" evidence="1">
    <location>
        <begin position="1"/>
        <end position="19"/>
    </location>
</feature>
<keyword evidence="1" id="KW-0732">Signal</keyword>
<sequence length="106" mass="11400">MCCCAMILAMWVAISPALAADSTSPAPATDSNSTALAGECIAEGFFPDPQDCTKFFRCVDFGNESLTKFDFDCGPGTVFDDRYDTCNHAWALPSNDKCYKPMGTST</sequence>
<evidence type="ECO:0000259" key="2">
    <source>
        <dbReference type="PROSITE" id="PS50940"/>
    </source>
</evidence>
<reference evidence="3 4" key="1">
    <citation type="journal article" date="2020" name="ISME J.">
        <title>Comparative genomics reveals insights into cyanobacterial evolution and habitat adaptation.</title>
        <authorList>
            <person name="Chen M.Y."/>
            <person name="Teng W.K."/>
            <person name="Zhao L."/>
            <person name="Hu C.X."/>
            <person name="Zhou Y.K."/>
            <person name="Han B.P."/>
            <person name="Song L.R."/>
            <person name="Shu W.S."/>
        </authorList>
    </citation>
    <scope>NUCLEOTIDE SEQUENCE [LARGE SCALE GENOMIC DNA]</scope>
    <source>
        <strain evidence="3 4">FACHB-362</strain>
    </source>
</reference>
<dbReference type="SMART" id="SM00494">
    <property type="entry name" value="ChtBD2"/>
    <property type="match status" value="1"/>
</dbReference>
<accession>A0ABR8J0D1</accession>
<comment type="caution">
    <text evidence="3">The sequence shown here is derived from an EMBL/GenBank/DDBJ whole genome shotgun (WGS) entry which is preliminary data.</text>
</comment>
<organism evidence="3 4">
    <name type="scientific">Anabaena catenula FACHB-362</name>
    <dbReference type="NCBI Taxonomy" id="2692877"/>
    <lineage>
        <taxon>Bacteria</taxon>
        <taxon>Bacillati</taxon>
        <taxon>Cyanobacteriota</taxon>
        <taxon>Cyanophyceae</taxon>
        <taxon>Nostocales</taxon>
        <taxon>Nostocaceae</taxon>
        <taxon>Anabaena</taxon>
    </lineage>
</organism>
<dbReference type="InterPro" id="IPR036508">
    <property type="entry name" value="Chitin-bd_dom_sf"/>
</dbReference>
<feature type="domain" description="Chitin-binding type-2" evidence="2">
    <location>
        <begin position="37"/>
        <end position="100"/>
    </location>
</feature>
<evidence type="ECO:0000313" key="3">
    <source>
        <dbReference type="EMBL" id="MBD2690957.1"/>
    </source>
</evidence>
<dbReference type="Gene3D" id="2.170.140.10">
    <property type="entry name" value="Chitin binding domain"/>
    <property type="match status" value="1"/>
</dbReference>
<evidence type="ECO:0000256" key="1">
    <source>
        <dbReference type="SAM" id="SignalP"/>
    </source>
</evidence>
<protein>
    <submittedName>
        <fullName evidence="3">Chitin binding domain-containing protein</fullName>
    </submittedName>
</protein>
<dbReference type="PROSITE" id="PS50940">
    <property type="entry name" value="CHIT_BIND_II"/>
    <property type="match status" value="1"/>
</dbReference>
<feature type="chain" id="PRO_5046775847" evidence="1">
    <location>
        <begin position="20"/>
        <end position="106"/>
    </location>
</feature>